<dbReference type="CDD" id="cd06325">
    <property type="entry name" value="PBP1_ABC_unchar_transporter"/>
    <property type="match status" value="1"/>
</dbReference>
<reference evidence="2" key="1">
    <citation type="submission" date="2016-12" db="EMBL/GenBank/DDBJ databases">
        <title>Complete Genome Sequence of Beggiatoa leptomitiformis D-401.</title>
        <authorList>
            <person name="Fomenkov A."/>
            <person name="Vincze T."/>
            <person name="Grabovich M."/>
            <person name="Anton B.P."/>
            <person name="Dubinina G."/>
            <person name="Orlova M."/>
            <person name="Belousova E."/>
            <person name="Roberts R.J."/>
        </authorList>
    </citation>
    <scope>NUCLEOTIDE SEQUENCE [LARGE SCALE GENOMIC DNA]</scope>
    <source>
        <strain evidence="2">D-401</strain>
    </source>
</reference>
<organism evidence="1 2">
    <name type="scientific">Beggiatoa leptomitoformis</name>
    <dbReference type="NCBI Taxonomy" id="288004"/>
    <lineage>
        <taxon>Bacteria</taxon>
        <taxon>Pseudomonadati</taxon>
        <taxon>Pseudomonadota</taxon>
        <taxon>Gammaproteobacteria</taxon>
        <taxon>Thiotrichales</taxon>
        <taxon>Thiotrichaceae</taxon>
        <taxon>Beggiatoa</taxon>
    </lineage>
</organism>
<name>A0A2N9YGY0_9GAMM</name>
<evidence type="ECO:0000313" key="1">
    <source>
        <dbReference type="EMBL" id="AUI69782.1"/>
    </source>
</evidence>
<dbReference type="EMBL" id="CP018889">
    <property type="protein sequence ID" value="AUI69782.1"/>
    <property type="molecule type" value="Genomic_DNA"/>
</dbReference>
<dbReference type="OrthoDB" id="9776955at2"/>
<dbReference type="PANTHER" id="PTHR35271:SF1">
    <property type="entry name" value="ABC TRANSPORTER, SUBSTRATE-BINDING LIPOPROTEIN"/>
    <property type="match status" value="1"/>
</dbReference>
<dbReference type="STRING" id="288004.AL038_09775"/>
<dbReference type="PANTHER" id="PTHR35271">
    <property type="entry name" value="ABC TRANSPORTER, SUBSTRATE-BINDING LIPOPROTEIN-RELATED"/>
    <property type="match status" value="1"/>
</dbReference>
<dbReference type="KEGG" id="blep:AL038_09775"/>
<dbReference type="InterPro" id="IPR007487">
    <property type="entry name" value="ABC_transpt-TYRBP-like"/>
</dbReference>
<dbReference type="InterPro" id="IPR028082">
    <property type="entry name" value="Peripla_BP_I"/>
</dbReference>
<protein>
    <submittedName>
        <fullName evidence="1">ABC transporter substrate-binding protein</fullName>
    </submittedName>
</protein>
<dbReference type="Gene3D" id="3.40.50.2300">
    <property type="match status" value="2"/>
</dbReference>
<sequence>MNNLRFLIIFLLSLYNIVLYADETVKPFKIYMVVWRGETEVDIGFRDYFKNNKIPAEFIVRDMNRDSSKFPDVIAEIKQTKPDLVYAVTTPVTLGLVGKEKEVKPEKHITDIPVVFTLVTDAVSSGIVANNASSGRNITGTSHVAPLETQLNTLISYKPFKRLGVIYNEKEQNSVIIVQELRAQAKKLNFELVAMAVPLDAAEQPLPELLPDLVEKMAREKVDYLYIGPDSFVAGANADVLTRTALLYKLPTFTATEQSVRKADAMIGLVSGYYSLGQFTAYKAEQILVEKIPPQEIPIETLKRFSFIINMKIATALKAYPPLPVIQFAEVINVPTKPAN</sequence>
<evidence type="ECO:0000313" key="2">
    <source>
        <dbReference type="Proteomes" id="UP000234271"/>
    </source>
</evidence>
<gene>
    <name evidence="1" type="ORF">BLE401_14505</name>
</gene>
<dbReference type="Pfam" id="PF04392">
    <property type="entry name" value="ABC_sub_bind"/>
    <property type="match status" value="1"/>
</dbReference>
<proteinExistence type="predicted"/>
<dbReference type="AlphaFoldDB" id="A0A2N9YGY0"/>
<dbReference type="RefSeq" id="WP_062152345.1">
    <property type="nucleotide sequence ID" value="NZ_CP012373.2"/>
</dbReference>
<dbReference type="Proteomes" id="UP000234271">
    <property type="component" value="Chromosome"/>
</dbReference>
<keyword evidence="2" id="KW-1185">Reference proteome</keyword>
<dbReference type="SUPFAM" id="SSF53822">
    <property type="entry name" value="Periplasmic binding protein-like I"/>
    <property type="match status" value="1"/>
</dbReference>
<accession>A0A2N9YGY0</accession>